<evidence type="ECO:0000313" key="2">
    <source>
        <dbReference type="EMBL" id="KAJ4473622.1"/>
    </source>
</evidence>
<dbReference type="EMBL" id="JAOTPV010000017">
    <property type="protein sequence ID" value="KAJ4473622.1"/>
    <property type="molecule type" value="Genomic_DNA"/>
</dbReference>
<accession>A0A9W9A3H4</accession>
<evidence type="ECO:0000313" key="3">
    <source>
        <dbReference type="Proteomes" id="UP001150266"/>
    </source>
</evidence>
<protein>
    <submittedName>
        <fullName evidence="2">Uncharacterized protein</fullName>
    </submittedName>
</protein>
<name>A0A9W9A3H4_9AGAR</name>
<dbReference type="Proteomes" id="UP001150266">
    <property type="component" value="Unassembled WGS sequence"/>
</dbReference>
<comment type="caution">
    <text evidence="2">The sequence shown here is derived from an EMBL/GenBank/DDBJ whole genome shotgun (WGS) entry which is preliminary data.</text>
</comment>
<feature type="transmembrane region" description="Helical" evidence="1">
    <location>
        <begin position="41"/>
        <end position="63"/>
    </location>
</feature>
<evidence type="ECO:0000256" key="1">
    <source>
        <dbReference type="SAM" id="Phobius"/>
    </source>
</evidence>
<keyword evidence="1" id="KW-0472">Membrane</keyword>
<gene>
    <name evidence="2" type="ORF">J3R30DRAFT_3406525</name>
</gene>
<keyword evidence="1" id="KW-0812">Transmembrane</keyword>
<reference evidence="2" key="1">
    <citation type="submission" date="2022-08" db="EMBL/GenBank/DDBJ databases">
        <title>A Global Phylogenomic Analysis of the Shiitake Genus Lentinula.</title>
        <authorList>
            <consortium name="DOE Joint Genome Institute"/>
            <person name="Sierra-Patev S."/>
            <person name="Min B."/>
            <person name="Naranjo-Ortiz M."/>
            <person name="Looney B."/>
            <person name="Konkel Z."/>
            <person name="Slot J.C."/>
            <person name="Sakamoto Y."/>
            <person name="Steenwyk J.L."/>
            <person name="Rokas A."/>
            <person name="Carro J."/>
            <person name="Camarero S."/>
            <person name="Ferreira P."/>
            <person name="Molpeceres G."/>
            <person name="Ruiz-Duenas F.J."/>
            <person name="Serrano A."/>
            <person name="Henrissat B."/>
            <person name="Drula E."/>
            <person name="Hughes K.W."/>
            <person name="Mata J.L."/>
            <person name="Ishikawa N.K."/>
            <person name="Vargas-Isla R."/>
            <person name="Ushijima S."/>
            <person name="Smith C.A."/>
            <person name="Ahrendt S."/>
            <person name="Andreopoulos W."/>
            <person name="He G."/>
            <person name="Labutti K."/>
            <person name="Lipzen A."/>
            <person name="Ng V."/>
            <person name="Riley R."/>
            <person name="Sandor L."/>
            <person name="Barry K."/>
            <person name="Martinez A.T."/>
            <person name="Xiao Y."/>
            <person name="Gibbons J.G."/>
            <person name="Terashima K."/>
            <person name="Grigoriev I.V."/>
            <person name="Hibbett D.S."/>
        </authorList>
    </citation>
    <scope>NUCLEOTIDE SEQUENCE</scope>
    <source>
        <strain evidence="2">JLM2183</strain>
    </source>
</reference>
<keyword evidence="3" id="KW-1185">Reference proteome</keyword>
<keyword evidence="1" id="KW-1133">Transmembrane helix</keyword>
<dbReference type="AlphaFoldDB" id="A0A9W9A3H4"/>
<feature type="transmembrane region" description="Helical" evidence="1">
    <location>
        <begin position="7"/>
        <end position="29"/>
    </location>
</feature>
<sequence length="121" mass="14108">MFLTLNYIVFNAIWTIESIIHARIFLQVIDFMRRLERKDQFITNTAIGTPSVLTAVLVMDWPLRFKRLMKFMTCKNIRTWMINSEKKNAPEGRASAYLESTTPILSEAHVPNLSPTSSRDW</sequence>
<proteinExistence type="predicted"/>
<organism evidence="2 3">
    <name type="scientific">Lentinula aciculospora</name>
    <dbReference type="NCBI Taxonomy" id="153920"/>
    <lineage>
        <taxon>Eukaryota</taxon>
        <taxon>Fungi</taxon>
        <taxon>Dikarya</taxon>
        <taxon>Basidiomycota</taxon>
        <taxon>Agaricomycotina</taxon>
        <taxon>Agaricomycetes</taxon>
        <taxon>Agaricomycetidae</taxon>
        <taxon>Agaricales</taxon>
        <taxon>Marasmiineae</taxon>
        <taxon>Omphalotaceae</taxon>
        <taxon>Lentinula</taxon>
    </lineage>
</organism>